<evidence type="ECO:0000313" key="13">
    <source>
        <dbReference type="RefSeq" id="XP_016453575.1"/>
    </source>
</evidence>
<dbReference type="OrthoDB" id="1936100at2759"/>
<dbReference type="PROSITE" id="PS00180">
    <property type="entry name" value="GLNA_1"/>
    <property type="match status" value="1"/>
</dbReference>
<comment type="catalytic activity">
    <reaction evidence="10">
        <text>L-glutamate + NH4(+) + ATP = L-glutamine + ADP + phosphate + H(+)</text>
        <dbReference type="Rhea" id="RHEA:16169"/>
        <dbReference type="ChEBI" id="CHEBI:15378"/>
        <dbReference type="ChEBI" id="CHEBI:28938"/>
        <dbReference type="ChEBI" id="CHEBI:29985"/>
        <dbReference type="ChEBI" id="CHEBI:30616"/>
        <dbReference type="ChEBI" id="CHEBI:43474"/>
        <dbReference type="ChEBI" id="CHEBI:58359"/>
        <dbReference type="ChEBI" id="CHEBI:456216"/>
        <dbReference type="EC" id="6.3.1.2"/>
    </reaction>
</comment>
<dbReference type="FunFam" id="3.10.20.70:FF:000004">
    <property type="entry name" value="Glutamine synthetase"/>
    <property type="match status" value="1"/>
</dbReference>
<accession>A0A1S3YNR3</accession>
<evidence type="ECO:0000256" key="9">
    <source>
        <dbReference type="ARBA" id="ARBA00030668"/>
    </source>
</evidence>
<protein>
    <recommendedName>
        <fullName evidence="4">glutamine synthetase</fullName>
        <ecNumber evidence="4">6.3.1.2</ecNumber>
    </recommendedName>
    <alternativeName>
        <fullName evidence="9">Glutamate--ammonia ligase</fullName>
    </alternativeName>
</protein>
<reference evidence="13" key="1">
    <citation type="submission" date="2025-08" db="UniProtKB">
        <authorList>
            <consortium name="RefSeq"/>
        </authorList>
    </citation>
    <scope>IDENTIFICATION</scope>
</reference>
<dbReference type="GO" id="GO:0006542">
    <property type="term" value="P:glutamine biosynthetic process"/>
    <property type="evidence" value="ECO:0007669"/>
    <property type="project" value="InterPro"/>
</dbReference>
<comment type="similarity">
    <text evidence="2 11">Belongs to the glutamine synthetase family.</text>
</comment>
<dbReference type="PANTHER" id="PTHR20852">
    <property type="entry name" value="GLUTAMINE SYNTHETASE"/>
    <property type="match status" value="1"/>
</dbReference>
<dbReference type="EC" id="6.3.1.2" evidence="4"/>
<evidence type="ECO:0000256" key="11">
    <source>
        <dbReference type="PROSITE-ProRule" id="PRU01330"/>
    </source>
</evidence>
<dbReference type="InterPro" id="IPR050292">
    <property type="entry name" value="Glutamine_Synthetase"/>
</dbReference>
<name>A0A1S3YNR3_TOBAC</name>
<dbReference type="SUPFAM" id="SSF54368">
    <property type="entry name" value="Glutamine synthetase, N-terminal domain"/>
    <property type="match status" value="1"/>
</dbReference>
<evidence type="ECO:0000256" key="2">
    <source>
        <dbReference type="ARBA" id="ARBA00009897"/>
    </source>
</evidence>
<keyword evidence="6" id="KW-0436">Ligase</keyword>
<evidence type="ECO:0000256" key="7">
    <source>
        <dbReference type="ARBA" id="ARBA00022741"/>
    </source>
</evidence>
<dbReference type="GO" id="GO:0005524">
    <property type="term" value="F:ATP binding"/>
    <property type="evidence" value="ECO:0007669"/>
    <property type="project" value="UniProtKB-KW"/>
</dbReference>
<feature type="domain" description="GS beta-grasp" evidence="12">
    <location>
        <begin position="19"/>
        <end position="99"/>
    </location>
</feature>
<dbReference type="OMA" id="LSECHET"/>
<dbReference type="InterPro" id="IPR008147">
    <property type="entry name" value="Gln_synt_N"/>
</dbReference>
<sequence>MAHLSDLVNLSLSDSTQKIIAEYIWIGGSGMDVRSKARTLSGPVDDPSKLPKWNYDGSSTGQAPGEDSEVILYPQAIFKDPFRRGNNILVSCTFTFEFNCNTLDRIKNNYMYSRISL</sequence>
<evidence type="ECO:0000256" key="10">
    <source>
        <dbReference type="ARBA" id="ARBA00049436"/>
    </source>
</evidence>
<evidence type="ECO:0000256" key="1">
    <source>
        <dbReference type="ARBA" id="ARBA00004496"/>
    </source>
</evidence>
<evidence type="ECO:0000256" key="3">
    <source>
        <dbReference type="ARBA" id="ARBA00011823"/>
    </source>
</evidence>
<evidence type="ECO:0000256" key="8">
    <source>
        <dbReference type="ARBA" id="ARBA00022840"/>
    </source>
</evidence>
<dbReference type="KEGG" id="nta:107777918"/>
<dbReference type="PANTHER" id="PTHR20852:SF110">
    <property type="entry name" value="GLUTAMINE SYNTHETASE"/>
    <property type="match status" value="1"/>
</dbReference>
<keyword evidence="8" id="KW-0067">ATP-binding</keyword>
<keyword evidence="7" id="KW-0547">Nucleotide-binding</keyword>
<dbReference type="PROSITE" id="PS51986">
    <property type="entry name" value="GS_BETA_GRASP"/>
    <property type="match status" value="1"/>
</dbReference>
<dbReference type="InterPro" id="IPR036651">
    <property type="entry name" value="Gln_synt_N_sf"/>
</dbReference>
<evidence type="ECO:0000256" key="4">
    <source>
        <dbReference type="ARBA" id="ARBA00012937"/>
    </source>
</evidence>
<keyword evidence="5" id="KW-0963">Cytoplasm</keyword>
<dbReference type="PaxDb" id="4097-A0A1S3YNR3"/>
<comment type="subcellular location">
    <subcellularLocation>
        <location evidence="1">Cytoplasm</location>
    </subcellularLocation>
</comment>
<dbReference type="GO" id="GO:0004356">
    <property type="term" value="F:glutamine synthetase activity"/>
    <property type="evidence" value="ECO:0007669"/>
    <property type="project" value="UniProtKB-EC"/>
</dbReference>
<dbReference type="AlphaFoldDB" id="A0A1S3YNR3"/>
<dbReference type="SMR" id="A0A1S3YNR3"/>
<dbReference type="RefSeq" id="XP_016453575.1">
    <property type="nucleotide sequence ID" value="XM_016598089.1"/>
</dbReference>
<proteinExistence type="inferred from homology"/>
<evidence type="ECO:0000259" key="12">
    <source>
        <dbReference type="PROSITE" id="PS51986"/>
    </source>
</evidence>
<dbReference type="Gene3D" id="3.10.20.70">
    <property type="entry name" value="Glutamine synthetase, N-terminal domain"/>
    <property type="match status" value="1"/>
</dbReference>
<dbReference type="InterPro" id="IPR027302">
    <property type="entry name" value="Gln_synth_N_conserv_site"/>
</dbReference>
<organism evidence="13">
    <name type="scientific">Nicotiana tabacum</name>
    <name type="common">Common tobacco</name>
    <dbReference type="NCBI Taxonomy" id="4097"/>
    <lineage>
        <taxon>Eukaryota</taxon>
        <taxon>Viridiplantae</taxon>
        <taxon>Streptophyta</taxon>
        <taxon>Embryophyta</taxon>
        <taxon>Tracheophyta</taxon>
        <taxon>Spermatophyta</taxon>
        <taxon>Magnoliopsida</taxon>
        <taxon>eudicotyledons</taxon>
        <taxon>Gunneridae</taxon>
        <taxon>Pentapetalae</taxon>
        <taxon>asterids</taxon>
        <taxon>lamiids</taxon>
        <taxon>Solanales</taxon>
        <taxon>Solanaceae</taxon>
        <taxon>Nicotianoideae</taxon>
        <taxon>Nicotianeae</taxon>
        <taxon>Nicotiana</taxon>
    </lineage>
</organism>
<dbReference type="GO" id="GO:0005737">
    <property type="term" value="C:cytoplasm"/>
    <property type="evidence" value="ECO:0007669"/>
    <property type="project" value="UniProtKB-SubCell"/>
</dbReference>
<evidence type="ECO:0000256" key="5">
    <source>
        <dbReference type="ARBA" id="ARBA00022490"/>
    </source>
</evidence>
<comment type="subunit">
    <text evidence="3">Homooctamer.</text>
</comment>
<evidence type="ECO:0000256" key="6">
    <source>
        <dbReference type="ARBA" id="ARBA00022598"/>
    </source>
</evidence>
<dbReference type="STRING" id="4097.A0A1S3YNR3"/>
<gene>
    <name evidence="13" type="primary">LOC107777918</name>
</gene>